<keyword evidence="2" id="KW-1185">Reference proteome</keyword>
<reference evidence="1" key="1">
    <citation type="submission" date="2024-05" db="EMBL/GenBank/DDBJ databases">
        <title>30 novel species of actinomycetes from the DSMZ collection.</title>
        <authorList>
            <person name="Nouioui I."/>
        </authorList>
    </citation>
    <scope>NUCLEOTIDE SEQUENCE</scope>
    <source>
        <strain evidence="1">DSM 41529</strain>
    </source>
</reference>
<organism evidence="1 2">
    <name type="scientific">Streptomyces lonegramiae</name>
    <dbReference type="NCBI Taxonomy" id="3075524"/>
    <lineage>
        <taxon>Bacteria</taxon>
        <taxon>Bacillati</taxon>
        <taxon>Actinomycetota</taxon>
        <taxon>Actinomycetes</taxon>
        <taxon>Kitasatosporales</taxon>
        <taxon>Streptomycetaceae</taxon>
        <taxon>Streptomyces</taxon>
    </lineage>
</organism>
<proteinExistence type="predicted"/>
<accession>A0ABU2XQ32</accession>
<evidence type="ECO:0000313" key="1">
    <source>
        <dbReference type="EMBL" id="MDT0547562.1"/>
    </source>
</evidence>
<comment type="caution">
    <text evidence="1">The sequence shown here is derived from an EMBL/GenBank/DDBJ whole genome shotgun (WGS) entry which is preliminary data.</text>
</comment>
<dbReference type="RefSeq" id="WP_311728083.1">
    <property type="nucleotide sequence ID" value="NZ_JAVRFD010000020.1"/>
</dbReference>
<name>A0ABU2XQ32_9ACTN</name>
<dbReference type="Proteomes" id="UP001180754">
    <property type="component" value="Unassembled WGS sequence"/>
</dbReference>
<evidence type="ECO:0000313" key="2">
    <source>
        <dbReference type="Proteomes" id="UP001180754"/>
    </source>
</evidence>
<gene>
    <name evidence="1" type="ORF">RND15_33400</name>
</gene>
<protein>
    <submittedName>
        <fullName evidence="1">Uncharacterized protein</fullName>
    </submittedName>
</protein>
<sequence length="149" mass="15661">MGTILKGMHRVRWHELTHAYGSAEDVPGRLSRVAWGDARTSAEALSDLGLWLGELAVFDATVAAVPFLWDLAVADGVTDRPGVIELLQAILEHANAAQIEVQHAAHRAVLDGRSTAGVLTGDEDPAVRVAARGLAAAIDGHVCASCRPA</sequence>
<dbReference type="EMBL" id="JAVRFD010000020">
    <property type="protein sequence ID" value="MDT0547562.1"/>
    <property type="molecule type" value="Genomic_DNA"/>
</dbReference>